<proteinExistence type="predicted"/>
<evidence type="ECO:0000313" key="4">
    <source>
        <dbReference type="Proteomes" id="UP001197247"/>
    </source>
</evidence>
<dbReference type="Gene3D" id="1.10.1780.10">
    <property type="entry name" value="Clp, N-terminal domain"/>
    <property type="match status" value="1"/>
</dbReference>
<name>A0ABS5TSC4_9ACTN</name>
<keyword evidence="1" id="KW-0677">Repeat</keyword>
<accession>A0ABS5TSC4</accession>
<dbReference type="InterPro" id="IPR004176">
    <property type="entry name" value="Clp_R_N"/>
</dbReference>
<dbReference type="EMBL" id="JAHBAY010000019">
    <property type="protein sequence ID" value="MBT0773699.1"/>
    <property type="molecule type" value="Genomic_DNA"/>
</dbReference>
<dbReference type="Pfam" id="PF02861">
    <property type="entry name" value="Clp_N"/>
    <property type="match status" value="1"/>
</dbReference>
<dbReference type="InterPro" id="IPR036628">
    <property type="entry name" value="Clp_N_dom_sf"/>
</dbReference>
<keyword evidence="4" id="KW-1185">Reference proteome</keyword>
<evidence type="ECO:0000313" key="3">
    <source>
        <dbReference type="EMBL" id="MBT0773699.1"/>
    </source>
</evidence>
<dbReference type="RefSeq" id="WP_214160239.1">
    <property type="nucleotide sequence ID" value="NZ_JAHBAY010000019.1"/>
</dbReference>
<comment type="caution">
    <text evidence="3">The sequence shown here is derived from an EMBL/GenBank/DDBJ whole genome shotgun (WGS) entry which is preliminary data.</text>
</comment>
<gene>
    <name evidence="3" type="ORF">KIH74_32440</name>
</gene>
<dbReference type="Proteomes" id="UP001197247">
    <property type="component" value="Unassembled WGS sequence"/>
</dbReference>
<evidence type="ECO:0000259" key="2">
    <source>
        <dbReference type="PROSITE" id="PS51903"/>
    </source>
</evidence>
<reference evidence="3 4" key="1">
    <citation type="submission" date="2021-05" db="EMBL/GenBank/DDBJ databases">
        <title>Kineosporia and Streptomyces sp. nov. two new marine actinobacteria isolated from Coral.</title>
        <authorList>
            <person name="Buangrab K."/>
            <person name="Sutthacheep M."/>
            <person name="Yeemin T."/>
            <person name="Harunari E."/>
            <person name="Igarashi Y."/>
            <person name="Kanchanasin P."/>
            <person name="Tanasupawat S."/>
            <person name="Phongsopitanun W."/>
        </authorList>
    </citation>
    <scope>NUCLEOTIDE SEQUENCE [LARGE SCALE GENOMIC DNA]</scope>
    <source>
        <strain evidence="3 4">J2-2</strain>
    </source>
</reference>
<protein>
    <recommendedName>
        <fullName evidence="2">Clp R domain-containing protein</fullName>
    </recommendedName>
</protein>
<dbReference type="SUPFAM" id="SSF81923">
    <property type="entry name" value="Double Clp-N motif"/>
    <property type="match status" value="1"/>
</dbReference>
<organism evidence="3 4">
    <name type="scientific">Kineosporia corallincola</name>
    <dbReference type="NCBI Taxonomy" id="2835133"/>
    <lineage>
        <taxon>Bacteria</taxon>
        <taxon>Bacillati</taxon>
        <taxon>Actinomycetota</taxon>
        <taxon>Actinomycetes</taxon>
        <taxon>Kineosporiales</taxon>
        <taxon>Kineosporiaceae</taxon>
        <taxon>Kineosporia</taxon>
    </lineage>
</organism>
<sequence>MFERLADEARDTVVSALTEAGLRGDRRIGTEHLLLGVLHAPGPAAALATDVQAARHALDDLDRAALGVVGIDVEGIERLPSPASRKRAPFTSGARAVFPRALSQTRRSGSRRITPEHVALALLECARPDPAGELLDQLGVDRQAARTRLQRRP</sequence>
<dbReference type="PROSITE" id="PS51903">
    <property type="entry name" value="CLP_R"/>
    <property type="match status" value="1"/>
</dbReference>
<evidence type="ECO:0000256" key="1">
    <source>
        <dbReference type="PROSITE-ProRule" id="PRU01251"/>
    </source>
</evidence>
<feature type="domain" description="Clp R" evidence="2">
    <location>
        <begin position="2"/>
        <end position="153"/>
    </location>
</feature>